<keyword evidence="7" id="KW-0472">Membrane</keyword>
<evidence type="ECO:0000256" key="6">
    <source>
        <dbReference type="RuleBase" id="RU003983"/>
    </source>
</evidence>
<dbReference type="MEROPS" id="M56.003"/>
<feature type="transmembrane region" description="Helical" evidence="7">
    <location>
        <begin position="6"/>
        <end position="23"/>
    </location>
</feature>
<comment type="caution">
    <text evidence="9">The sequence shown here is derived from an EMBL/GenBank/DDBJ whole genome shotgun (WGS) entry which is preliminary data.</text>
</comment>
<evidence type="ECO:0000256" key="4">
    <source>
        <dbReference type="ARBA" id="ARBA00022833"/>
    </source>
</evidence>
<sequence>MPELLMSTILLMALAVIAGIIVVETGMQFRTTFRPGAQLSANRLMLATFLPVACLLVCVFALIFSFAGKALGFIADHCLEHGLGHPHLCLEHFTPQQSSLITVMALLAVAAIVSVKVIGLFRRLSGQSLLNRHLRQIHSGVINWVDTPREVALVSGLLRPRIYISRCLRKRLDQKTLRLIVAHEIQHVRNRDLIKMWGIELTLLLYRRSTRQALRAAWVNRREQRVDAQLAQRFGRSAVAESLLSMVQVDKHEPALNSNGGEIERRLQALLTPAMAPVGRLSLVPLLLLLLITGFAVATQHHALETLIGWIS</sequence>
<evidence type="ECO:0000256" key="2">
    <source>
        <dbReference type="ARBA" id="ARBA00022723"/>
    </source>
</evidence>
<evidence type="ECO:0000313" key="9">
    <source>
        <dbReference type="EMBL" id="KFZ30057.1"/>
    </source>
</evidence>
<dbReference type="Gene3D" id="3.30.2010.10">
    <property type="entry name" value="Metalloproteases ('zincins'), catalytic domain"/>
    <property type="match status" value="1"/>
</dbReference>
<accession>A0A094ISD9</accession>
<dbReference type="GO" id="GO:0006508">
    <property type="term" value="P:proteolysis"/>
    <property type="evidence" value="ECO:0007669"/>
    <property type="project" value="UniProtKB-KW"/>
</dbReference>
<keyword evidence="2" id="KW-0479">Metal-binding</keyword>
<evidence type="ECO:0000256" key="7">
    <source>
        <dbReference type="SAM" id="Phobius"/>
    </source>
</evidence>
<evidence type="ECO:0000259" key="8">
    <source>
        <dbReference type="Pfam" id="PF01435"/>
    </source>
</evidence>
<feature type="transmembrane region" description="Helical" evidence="7">
    <location>
        <begin position="44"/>
        <end position="67"/>
    </location>
</feature>
<dbReference type="Proteomes" id="UP000054363">
    <property type="component" value="Unassembled WGS sequence"/>
</dbReference>
<keyword evidence="7" id="KW-0812">Transmembrane</keyword>
<dbReference type="GO" id="GO:0046872">
    <property type="term" value="F:metal ion binding"/>
    <property type="evidence" value="ECO:0007669"/>
    <property type="project" value="UniProtKB-KW"/>
</dbReference>
<dbReference type="InterPro" id="IPR001915">
    <property type="entry name" value="Peptidase_M48"/>
</dbReference>
<keyword evidence="1 6" id="KW-0645">Protease</keyword>
<dbReference type="GO" id="GO:0004222">
    <property type="term" value="F:metalloendopeptidase activity"/>
    <property type="evidence" value="ECO:0007669"/>
    <property type="project" value="InterPro"/>
</dbReference>
<comment type="similarity">
    <text evidence="6">Belongs to the peptidase M48 family.</text>
</comment>
<feature type="transmembrane region" description="Helical" evidence="7">
    <location>
        <begin position="283"/>
        <end position="303"/>
    </location>
</feature>
<dbReference type="eggNOG" id="COG0501">
    <property type="taxonomic scope" value="Bacteria"/>
</dbReference>
<gene>
    <name evidence="9" type="ORF">IDSA_05800</name>
</gene>
<evidence type="ECO:0000256" key="1">
    <source>
        <dbReference type="ARBA" id="ARBA00022670"/>
    </source>
</evidence>
<comment type="cofactor">
    <cofactor evidence="6">
        <name>Zn(2+)</name>
        <dbReference type="ChEBI" id="CHEBI:29105"/>
    </cofactor>
    <text evidence="6">Binds 1 zinc ion per subunit.</text>
</comment>
<dbReference type="EMBL" id="JPER01000011">
    <property type="protein sequence ID" value="KFZ30057.1"/>
    <property type="molecule type" value="Genomic_DNA"/>
</dbReference>
<reference evidence="9 10" key="1">
    <citation type="submission" date="2014-06" db="EMBL/GenBank/DDBJ databases">
        <title>The draft genome sequence of Idiomarina salinarum ISL-52.</title>
        <authorList>
            <person name="Du J."/>
            <person name="Shao Z."/>
        </authorList>
    </citation>
    <scope>NUCLEOTIDE SEQUENCE [LARGE SCALE GENOMIC DNA]</scope>
    <source>
        <strain evidence="9 10">ISL-52</strain>
    </source>
</reference>
<keyword evidence="10" id="KW-1185">Reference proteome</keyword>
<keyword evidence="5 6" id="KW-0482">Metalloprotease</keyword>
<proteinExistence type="inferred from homology"/>
<keyword evidence="3 6" id="KW-0378">Hydrolase</keyword>
<dbReference type="STRING" id="435908.IDSA_05800"/>
<protein>
    <recommendedName>
        <fullName evidence="8">Peptidase M48 domain-containing protein</fullName>
    </recommendedName>
</protein>
<dbReference type="RefSeq" id="WP_034777243.1">
    <property type="nucleotide sequence ID" value="NZ_JPER01000011.1"/>
</dbReference>
<evidence type="ECO:0000256" key="5">
    <source>
        <dbReference type="ARBA" id="ARBA00023049"/>
    </source>
</evidence>
<name>A0A094ISD9_9GAMM</name>
<evidence type="ECO:0000313" key="10">
    <source>
        <dbReference type="Proteomes" id="UP000054363"/>
    </source>
</evidence>
<feature type="transmembrane region" description="Helical" evidence="7">
    <location>
        <begin position="100"/>
        <end position="121"/>
    </location>
</feature>
<keyword evidence="7" id="KW-1133">Transmembrane helix</keyword>
<feature type="domain" description="Peptidase M48" evidence="8">
    <location>
        <begin position="148"/>
        <end position="217"/>
    </location>
</feature>
<dbReference type="Pfam" id="PF01435">
    <property type="entry name" value="Peptidase_M48"/>
    <property type="match status" value="1"/>
</dbReference>
<dbReference type="OrthoDB" id="7057814at2"/>
<organism evidence="9 10">
    <name type="scientific">Pseudidiomarina salinarum</name>
    <dbReference type="NCBI Taxonomy" id="435908"/>
    <lineage>
        <taxon>Bacteria</taxon>
        <taxon>Pseudomonadati</taxon>
        <taxon>Pseudomonadota</taxon>
        <taxon>Gammaproteobacteria</taxon>
        <taxon>Alteromonadales</taxon>
        <taxon>Idiomarinaceae</taxon>
        <taxon>Pseudidiomarina</taxon>
    </lineage>
</organism>
<evidence type="ECO:0000256" key="3">
    <source>
        <dbReference type="ARBA" id="ARBA00022801"/>
    </source>
</evidence>
<keyword evidence="4 6" id="KW-0862">Zinc</keyword>
<dbReference type="AlphaFoldDB" id="A0A094ISD9"/>